<accession>X1NH58</accession>
<name>X1NH58_9ZZZZ</name>
<evidence type="ECO:0000313" key="1">
    <source>
        <dbReference type="EMBL" id="GAI29526.1"/>
    </source>
</evidence>
<protein>
    <submittedName>
        <fullName evidence="1">Uncharacterized protein</fullName>
    </submittedName>
</protein>
<sequence>QPTTATGMRINSVAARAAQRYFLNISVLQRRHAETIA</sequence>
<proteinExistence type="predicted"/>
<feature type="non-terminal residue" evidence="1">
    <location>
        <position position="1"/>
    </location>
</feature>
<organism evidence="1">
    <name type="scientific">marine sediment metagenome</name>
    <dbReference type="NCBI Taxonomy" id="412755"/>
    <lineage>
        <taxon>unclassified sequences</taxon>
        <taxon>metagenomes</taxon>
        <taxon>ecological metagenomes</taxon>
    </lineage>
</organism>
<gene>
    <name evidence="1" type="ORF">S06H3_30521</name>
</gene>
<dbReference type="EMBL" id="BARV01017981">
    <property type="protein sequence ID" value="GAI29526.1"/>
    <property type="molecule type" value="Genomic_DNA"/>
</dbReference>
<reference evidence="1" key="1">
    <citation type="journal article" date="2014" name="Front. Microbiol.">
        <title>High frequency of phylogenetically diverse reductive dehalogenase-homologous genes in deep subseafloor sedimentary metagenomes.</title>
        <authorList>
            <person name="Kawai M."/>
            <person name="Futagami T."/>
            <person name="Toyoda A."/>
            <person name="Takaki Y."/>
            <person name="Nishi S."/>
            <person name="Hori S."/>
            <person name="Arai W."/>
            <person name="Tsubouchi T."/>
            <person name="Morono Y."/>
            <person name="Uchiyama I."/>
            <person name="Ito T."/>
            <person name="Fujiyama A."/>
            <person name="Inagaki F."/>
            <person name="Takami H."/>
        </authorList>
    </citation>
    <scope>NUCLEOTIDE SEQUENCE</scope>
    <source>
        <strain evidence="1">Expedition CK06-06</strain>
    </source>
</reference>
<comment type="caution">
    <text evidence="1">The sequence shown here is derived from an EMBL/GenBank/DDBJ whole genome shotgun (WGS) entry which is preliminary data.</text>
</comment>
<dbReference type="AlphaFoldDB" id="X1NH58"/>